<keyword evidence="6" id="KW-0175">Coiled coil</keyword>
<keyword evidence="3 7" id="KW-0812">Transmembrane</keyword>
<keyword evidence="5 7" id="KW-0472">Membrane</keyword>
<evidence type="ECO:0000256" key="5">
    <source>
        <dbReference type="ARBA" id="ARBA00023136"/>
    </source>
</evidence>
<dbReference type="AlphaFoldDB" id="A0A7Z0PDW1"/>
<feature type="coiled-coil region" evidence="6">
    <location>
        <begin position="199"/>
        <end position="483"/>
    </location>
</feature>
<feature type="transmembrane region" description="Helical" evidence="7">
    <location>
        <begin position="609"/>
        <end position="629"/>
    </location>
</feature>
<dbReference type="PANTHER" id="PTHR30287">
    <property type="entry name" value="MEMBRANE COMPONENT OF PREDICTED ABC SUPERFAMILY METABOLITE UPTAKE TRANSPORTER"/>
    <property type="match status" value="1"/>
</dbReference>
<gene>
    <name evidence="9" type="ORF">HP397_01220</name>
</gene>
<protein>
    <submittedName>
        <fullName evidence="9">FtsX-like permease family protein</fullName>
    </submittedName>
</protein>
<dbReference type="PANTHER" id="PTHR30287:SF1">
    <property type="entry name" value="INNER MEMBRANE PROTEIN"/>
    <property type="match status" value="1"/>
</dbReference>
<dbReference type="GO" id="GO:0005886">
    <property type="term" value="C:plasma membrane"/>
    <property type="evidence" value="ECO:0007669"/>
    <property type="project" value="UniProtKB-SubCell"/>
</dbReference>
<evidence type="ECO:0000256" key="4">
    <source>
        <dbReference type="ARBA" id="ARBA00022989"/>
    </source>
</evidence>
<evidence type="ECO:0000259" key="8">
    <source>
        <dbReference type="Pfam" id="PF02687"/>
    </source>
</evidence>
<sequence>MYNTINNLYQEFNVADIKVSSNIALNKDDLEILNNLEYISEIEYGYNDEIFIENTKKLMSLKNIPENISKIKVMEGKLPENRDEIIIEYKLKYTYPLNFKINNFKVVGYFENVENRFLNSKNPAFSGYGAVDVEAYVDVSYFENKDYNFANIKLNTDLPTYDKKYNEYVFEKKIDLENAIYKNAQNKLKEFLKDNYSLISNAEKKIFESKNEIENNQKKILSAKEKIEIVEKNLQEKFNQFEGANEKFQYNEDKINKQKVELIEKHYDLKEKLVKLEEGLKELETNEIKIKEGYSKIEDGLEIIKENENKINESKKEVLESKINVDNLKPNLFFSSSKIEDAKNKINAALKEIQNGEDKLNLEKEIILQNKKELDENLNYITNKKEELLKNKSDLINGLKSIELGIDKIESGYNKLIEEKNKYNKEYTKNLNKLNIGKKEIEKNKNEIIDAEKKFNTEKIKAFDKLNESIKEVEVNKRKLSELNAIYFVNTRIDNPSYSSYIESVESLNVISKIFPLIFYLIVVLVSTTTMTRMVDEQRNSIGTYMFLGYSKKVISKKYYIYALIPTILGILFGIYFGTYFIPKYIYTAFKAGSISSFDKLFIILDKKIIIISVFASILSTFLSVFLSLRSDFNHVIADLLKPKVPKNGTKILLEKIKFLWNNLSFSNKISLRNIFRYKGKMIMNLLGVAGCTSLIFLGFAIKNSFSEISELQYNKIRNFHSEINLKNHLNEVEINDIINLVSKNFENIPLQSINGKFLTKKRENRIKIYIIDKINIDKYFYLSSDLDSNGALISSRALSLLDKKIGESILVKDYIGNEYNFNISNVIDNYQGNYIFITKDYYEKKFNKKYKINNLVVKNSDKDMDYILNNDEIQSITLNKEYKLVFDKISESLNFIVIFITVLSAMLSIVVTYSLLEINVNERQRELATIKVIGFYPSEVSLYIYKEILALTFVGIFIGLILGKGLHKIILYSMKKTNTVFVENIGYSPYIYSIFLTLLFSIISMLLIHRKLKNINMIEALKME</sequence>
<dbReference type="InterPro" id="IPR038766">
    <property type="entry name" value="Membrane_comp_ABC_pdt"/>
</dbReference>
<evidence type="ECO:0000256" key="1">
    <source>
        <dbReference type="ARBA" id="ARBA00004651"/>
    </source>
</evidence>
<feature type="transmembrane region" description="Helical" evidence="7">
    <location>
        <begin position="682"/>
        <end position="702"/>
    </location>
</feature>
<feature type="transmembrane region" description="Helical" evidence="7">
    <location>
        <begin position="949"/>
        <end position="971"/>
    </location>
</feature>
<dbReference type="EMBL" id="JABMKT010000003">
    <property type="protein sequence ID" value="NYV27448.1"/>
    <property type="molecule type" value="Genomic_DNA"/>
</dbReference>
<feature type="transmembrane region" description="Helical" evidence="7">
    <location>
        <begin position="514"/>
        <end position="532"/>
    </location>
</feature>
<accession>A0A7Z0PDW1</accession>
<feature type="domain" description="ABC3 transporter permease C-terminal" evidence="8">
    <location>
        <begin position="899"/>
        <end position="1017"/>
    </location>
</feature>
<evidence type="ECO:0000313" key="9">
    <source>
        <dbReference type="EMBL" id="NYV27448.1"/>
    </source>
</evidence>
<dbReference type="Pfam" id="PF02687">
    <property type="entry name" value="FtsX"/>
    <property type="match status" value="2"/>
</dbReference>
<keyword evidence="2" id="KW-1003">Cell membrane</keyword>
<reference evidence="9 10" key="1">
    <citation type="submission" date="2020-05" db="EMBL/GenBank/DDBJ databases">
        <title>Streptobacillus felis strain LHL191014123.</title>
        <authorList>
            <person name="Fawzy A."/>
            <person name="Rau J."/>
            <person name="Risse K."/>
            <person name="Schauerte N."/>
            <person name="Geiger C."/>
            <person name="Blom J."/>
            <person name="Imirzalioglu C."/>
            <person name="Falgenhauer J."/>
            <person name="Bach A."/>
            <person name="Herden C."/>
            <person name="Eisenberg T."/>
        </authorList>
    </citation>
    <scope>NUCLEOTIDE SEQUENCE [LARGE SCALE GENOMIC DNA]</scope>
    <source>
        <strain evidence="9 10">LHL191014123</strain>
    </source>
</reference>
<evidence type="ECO:0000256" key="2">
    <source>
        <dbReference type="ARBA" id="ARBA00022475"/>
    </source>
</evidence>
<keyword evidence="4 7" id="KW-1133">Transmembrane helix</keyword>
<organism evidence="9 10">
    <name type="scientific">Streptobacillus felis</name>
    <dbReference type="NCBI Taxonomy" id="1384509"/>
    <lineage>
        <taxon>Bacteria</taxon>
        <taxon>Fusobacteriati</taxon>
        <taxon>Fusobacteriota</taxon>
        <taxon>Fusobacteriia</taxon>
        <taxon>Fusobacteriales</taxon>
        <taxon>Leptotrichiaceae</taxon>
        <taxon>Streptobacillus</taxon>
    </lineage>
</organism>
<feature type="transmembrane region" description="Helical" evidence="7">
    <location>
        <begin position="991"/>
        <end position="1009"/>
    </location>
</feature>
<feature type="domain" description="ABC3 transporter permease C-terminal" evidence="8">
    <location>
        <begin position="514"/>
        <end position="630"/>
    </location>
</feature>
<keyword evidence="10" id="KW-1185">Reference proteome</keyword>
<evidence type="ECO:0000256" key="3">
    <source>
        <dbReference type="ARBA" id="ARBA00022692"/>
    </source>
</evidence>
<evidence type="ECO:0000256" key="7">
    <source>
        <dbReference type="SAM" id="Phobius"/>
    </source>
</evidence>
<feature type="transmembrane region" description="Helical" evidence="7">
    <location>
        <begin position="559"/>
        <end position="582"/>
    </location>
</feature>
<dbReference type="InterPro" id="IPR003838">
    <property type="entry name" value="ABC3_permease_C"/>
</dbReference>
<proteinExistence type="predicted"/>
<comment type="caution">
    <text evidence="9">The sequence shown here is derived from an EMBL/GenBank/DDBJ whole genome shotgun (WGS) entry which is preliminary data.</text>
</comment>
<comment type="subcellular location">
    <subcellularLocation>
        <location evidence="1">Cell membrane</location>
        <topology evidence="1">Multi-pass membrane protein</topology>
    </subcellularLocation>
</comment>
<evidence type="ECO:0000256" key="6">
    <source>
        <dbReference type="SAM" id="Coils"/>
    </source>
</evidence>
<evidence type="ECO:0000313" key="10">
    <source>
        <dbReference type="Proteomes" id="UP000526184"/>
    </source>
</evidence>
<feature type="transmembrane region" description="Helical" evidence="7">
    <location>
        <begin position="894"/>
        <end position="917"/>
    </location>
</feature>
<dbReference type="RefSeq" id="WP_180135371.1">
    <property type="nucleotide sequence ID" value="NZ_JABMKT010000003.1"/>
</dbReference>
<dbReference type="Proteomes" id="UP000526184">
    <property type="component" value="Unassembled WGS sequence"/>
</dbReference>
<name>A0A7Z0PDW1_9FUSO</name>